<accession>A0AAD9PCZ5</accession>
<proteinExistence type="inferred from homology"/>
<protein>
    <recommendedName>
        <fullName evidence="6">Tetraspanin</fullName>
    </recommendedName>
</protein>
<evidence type="ECO:0000313" key="7">
    <source>
        <dbReference type="EMBL" id="KAK2192554.1"/>
    </source>
</evidence>
<dbReference type="EMBL" id="JAODUO010000028">
    <property type="protein sequence ID" value="KAK2192554.1"/>
    <property type="molecule type" value="Genomic_DNA"/>
</dbReference>
<evidence type="ECO:0000256" key="2">
    <source>
        <dbReference type="ARBA" id="ARBA00006840"/>
    </source>
</evidence>
<dbReference type="PIRSF" id="PIRSF002419">
    <property type="entry name" value="Tetraspanin"/>
    <property type="match status" value="1"/>
</dbReference>
<evidence type="ECO:0000256" key="6">
    <source>
        <dbReference type="RuleBase" id="RU361218"/>
    </source>
</evidence>
<dbReference type="PANTHER" id="PTHR19282:SF478">
    <property type="entry name" value="TETRASPANIN"/>
    <property type="match status" value="1"/>
</dbReference>
<keyword evidence="8" id="KW-1185">Reference proteome</keyword>
<dbReference type="InterPro" id="IPR018499">
    <property type="entry name" value="Tetraspanin/Peripherin"/>
</dbReference>
<comment type="similarity">
    <text evidence="2 6">Belongs to the tetraspanin (TM4SF) family.</text>
</comment>
<feature type="transmembrane region" description="Helical" evidence="6">
    <location>
        <begin position="87"/>
        <end position="110"/>
    </location>
</feature>
<dbReference type="SUPFAM" id="SSF48652">
    <property type="entry name" value="Tetraspanin"/>
    <property type="match status" value="1"/>
</dbReference>
<dbReference type="Gene3D" id="1.10.1450.10">
    <property type="entry name" value="Tetraspanin"/>
    <property type="match status" value="1"/>
</dbReference>
<dbReference type="InterPro" id="IPR000301">
    <property type="entry name" value="Tetraspanin_animals"/>
</dbReference>
<evidence type="ECO:0000256" key="5">
    <source>
        <dbReference type="ARBA" id="ARBA00023136"/>
    </source>
</evidence>
<name>A0AAD9PCZ5_RIDPI</name>
<dbReference type="PRINTS" id="PR00259">
    <property type="entry name" value="TMFOUR"/>
</dbReference>
<evidence type="ECO:0000313" key="8">
    <source>
        <dbReference type="Proteomes" id="UP001209878"/>
    </source>
</evidence>
<dbReference type="Pfam" id="PF00335">
    <property type="entry name" value="Tetraspanin"/>
    <property type="match status" value="1"/>
</dbReference>
<organism evidence="7 8">
    <name type="scientific">Ridgeia piscesae</name>
    <name type="common">Tubeworm</name>
    <dbReference type="NCBI Taxonomy" id="27915"/>
    <lineage>
        <taxon>Eukaryota</taxon>
        <taxon>Metazoa</taxon>
        <taxon>Spiralia</taxon>
        <taxon>Lophotrochozoa</taxon>
        <taxon>Annelida</taxon>
        <taxon>Polychaeta</taxon>
        <taxon>Sedentaria</taxon>
        <taxon>Canalipalpata</taxon>
        <taxon>Sabellida</taxon>
        <taxon>Siboglinidae</taxon>
        <taxon>Ridgeia</taxon>
    </lineage>
</organism>
<gene>
    <name evidence="7" type="ORF">NP493_28g10053</name>
</gene>
<dbReference type="Proteomes" id="UP001209878">
    <property type="component" value="Unassembled WGS sequence"/>
</dbReference>
<evidence type="ECO:0000256" key="3">
    <source>
        <dbReference type="ARBA" id="ARBA00022692"/>
    </source>
</evidence>
<feature type="transmembrane region" description="Helical" evidence="6">
    <location>
        <begin position="15"/>
        <end position="40"/>
    </location>
</feature>
<keyword evidence="3 6" id="KW-0812">Transmembrane</keyword>
<evidence type="ECO:0000256" key="4">
    <source>
        <dbReference type="ARBA" id="ARBA00022989"/>
    </source>
</evidence>
<feature type="transmembrane region" description="Helical" evidence="6">
    <location>
        <begin position="52"/>
        <end position="81"/>
    </location>
</feature>
<keyword evidence="5 6" id="KW-0472">Membrane</keyword>
<comment type="caution">
    <text evidence="7">The sequence shown here is derived from an EMBL/GenBank/DDBJ whole genome shotgun (WGS) entry which is preliminary data.</text>
</comment>
<dbReference type="PANTHER" id="PTHR19282">
    <property type="entry name" value="TETRASPANIN"/>
    <property type="match status" value="1"/>
</dbReference>
<evidence type="ECO:0000256" key="1">
    <source>
        <dbReference type="ARBA" id="ARBA00004141"/>
    </source>
</evidence>
<feature type="transmembrane region" description="Helical" evidence="6">
    <location>
        <begin position="212"/>
        <end position="229"/>
    </location>
</feature>
<dbReference type="InterPro" id="IPR008952">
    <property type="entry name" value="Tetraspanin_EC2_sf"/>
</dbReference>
<comment type="subcellular location">
    <subcellularLocation>
        <location evidence="1 6">Membrane</location>
        <topology evidence="1 6">Multi-pass membrane protein</topology>
    </subcellularLocation>
</comment>
<reference evidence="7" key="1">
    <citation type="journal article" date="2023" name="Mol. Biol. Evol.">
        <title>Third-Generation Sequencing Reveals the Adaptive Role of the Epigenome in Three Deep-Sea Polychaetes.</title>
        <authorList>
            <person name="Perez M."/>
            <person name="Aroh O."/>
            <person name="Sun Y."/>
            <person name="Lan Y."/>
            <person name="Juniper S.K."/>
            <person name="Young C.R."/>
            <person name="Angers B."/>
            <person name="Qian P.Y."/>
        </authorList>
    </citation>
    <scope>NUCLEOTIDE SEQUENCE</scope>
    <source>
        <strain evidence="7">R07B-5</strain>
    </source>
</reference>
<dbReference type="AlphaFoldDB" id="A0AAD9PCZ5"/>
<keyword evidence="4 6" id="KW-1133">Transmembrane helix</keyword>
<dbReference type="GO" id="GO:0005886">
    <property type="term" value="C:plasma membrane"/>
    <property type="evidence" value="ECO:0007669"/>
    <property type="project" value="TreeGrafter"/>
</dbReference>
<sequence length="241" mass="26361">MGSGGLSSYSCVKGFFFLFNVIFWVFGFGLLAVGVWIHVSKGAVVASVASDYYLLGVSMLCIVAGSILIIVTFFGCCGALVDSRVMLMVYFILVAILFVAEITLGALMFVHRSEVKQIMGREFMGGLWKVKFSHGDEQEGLGKAWDSLQQGFQCCGINNYTDWFQGTWPGGNNVPDSCCYTISPGCGKGGDRNMWFSQGCNKEVTYWARRHLYVVGIVAITVGVLQVSSTRMSIPFSCKIS</sequence>